<comment type="subcellular location">
    <subcellularLocation>
        <location evidence="1">Cytoplasm</location>
        <location evidence="1">Cytosol</location>
    </subcellularLocation>
</comment>
<dbReference type="PROSITE" id="PS51363">
    <property type="entry name" value="W2"/>
    <property type="match status" value="1"/>
</dbReference>
<evidence type="ECO:0000256" key="9">
    <source>
        <dbReference type="SAM" id="MobiDB-lite"/>
    </source>
</evidence>
<dbReference type="GO" id="GO:0005829">
    <property type="term" value="C:cytosol"/>
    <property type="evidence" value="ECO:0007669"/>
    <property type="project" value="UniProtKB-SubCell"/>
</dbReference>
<sequence length="568" mass="62641">MVVHVEGGPSLRSLGDVLRDVDAKSLARSDFLLLSADAITNMTFCGLLHEHRQRRQRERNVSVMTMVLSECAPGHPVRCRDDDVVVAVETASNRLLHYQRVEGHGRLRFPLVPQLFTDNFDYQTLEDFVRGVLINEEILGNQIHVQLLREAYAARAGCLQAYSSISLDVTRRWLYPHVPETWLGQRGTGLLLGRHNVYRCSGASLGAGSVVQQDTVIGDGTTVGSGCFITRSVIGRNCVIGNNVRLEEALLWDSVTVGDDSTVQRSVLCDGVVVKPECTVFPRCVLSFGVILGPCAKLAEGTAVSLHLPEEVRADDEGFSDDETHVGEMSPRGYIETDVGMEGKGYVWCASSHDEIDGKVAATLWGLSVAEAKELGESEESDSDTDTEEGPPTPPPDDTKMFSVEVMDSMQRAVDECVSCENLILEINSSKYAYNVTLRDVTQTLTRIVLEMPSLRTGPDAPPVKYLASLKQLLTTWLPVFKNYIKKASDHLDCLAAVEEAWSSLPPLHGTIGKVLMLFYESELLDEEAILRWFSQPPSSNSAALHKDLGLLKFIQWLKEAEEESSDD</sequence>
<evidence type="ECO:0000256" key="8">
    <source>
        <dbReference type="ARBA" id="ARBA00046432"/>
    </source>
</evidence>
<dbReference type="Proteomes" id="UP000694388">
    <property type="component" value="Unplaced"/>
</dbReference>
<dbReference type="GO" id="GO:0005085">
    <property type="term" value="F:guanyl-nucleotide exchange factor activity"/>
    <property type="evidence" value="ECO:0007669"/>
    <property type="project" value="InterPro"/>
</dbReference>
<dbReference type="GeneTree" id="ENSGT00510000047568"/>
<evidence type="ECO:0000256" key="3">
    <source>
        <dbReference type="ARBA" id="ARBA00022490"/>
    </source>
</evidence>
<keyword evidence="12" id="KW-1185">Reference proteome</keyword>
<keyword evidence="4" id="KW-0396">Initiation factor</keyword>
<evidence type="ECO:0000256" key="7">
    <source>
        <dbReference type="ARBA" id="ARBA00044345"/>
    </source>
</evidence>
<dbReference type="GO" id="GO:0031369">
    <property type="term" value="F:translation initiation factor binding"/>
    <property type="evidence" value="ECO:0007669"/>
    <property type="project" value="InterPro"/>
</dbReference>
<comment type="subunit">
    <text evidence="8">Component of the translation initiation factor 2B (eIF2B) complex which is a heterodecamer of two sets of five different subunits: alpha, beta, gamma, delta and epsilon. Subunits alpha, beta and delta comprise a regulatory subcomplex and subunits epsilon and gamma comprise a catalytic subcomplex. Within the complex, the hexameric regulatory complex resides at the center, with the two heterodimeric catalytic subcomplexes bound on opposite sides.</text>
</comment>
<dbReference type="SUPFAM" id="SSF53448">
    <property type="entry name" value="Nucleotide-diphospho-sugar transferases"/>
    <property type="match status" value="1"/>
</dbReference>
<dbReference type="AlphaFoldDB" id="A0A8C4N6T8"/>
<dbReference type="Gene3D" id="1.25.40.180">
    <property type="match status" value="1"/>
</dbReference>
<dbReference type="InterPro" id="IPR011004">
    <property type="entry name" value="Trimer_LpxA-like_sf"/>
</dbReference>
<dbReference type="PANTHER" id="PTHR45887:SF1">
    <property type="entry name" value="TRANSLATION INITIATION FACTOR EIF-2B SUBUNIT EPSILON"/>
    <property type="match status" value="1"/>
</dbReference>
<dbReference type="Ensembl" id="ENSEBUT00000003496.1">
    <property type="protein sequence ID" value="ENSEBUP00000003132.1"/>
    <property type="gene ID" value="ENSEBUG00000002292.1"/>
</dbReference>
<dbReference type="SUPFAM" id="SSF48371">
    <property type="entry name" value="ARM repeat"/>
    <property type="match status" value="1"/>
</dbReference>
<dbReference type="OMA" id="LAQSCKI"/>
<evidence type="ECO:0000256" key="2">
    <source>
        <dbReference type="ARBA" id="ARBA00007878"/>
    </source>
</evidence>
<evidence type="ECO:0000313" key="11">
    <source>
        <dbReference type="Ensembl" id="ENSEBUP00000003132.1"/>
    </source>
</evidence>
<organism evidence="11 12">
    <name type="scientific">Eptatretus burgeri</name>
    <name type="common">Inshore hagfish</name>
    <dbReference type="NCBI Taxonomy" id="7764"/>
    <lineage>
        <taxon>Eukaryota</taxon>
        <taxon>Metazoa</taxon>
        <taxon>Chordata</taxon>
        <taxon>Craniata</taxon>
        <taxon>Vertebrata</taxon>
        <taxon>Cyclostomata</taxon>
        <taxon>Myxini</taxon>
        <taxon>Myxiniformes</taxon>
        <taxon>Myxinidae</taxon>
        <taxon>Eptatretinae</taxon>
        <taxon>Eptatretus</taxon>
    </lineage>
</organism>
<dbReference type="PANTHER" id="PTHR45887">
    <property type="entry name" value="TRANSLATION INITIATION FACTOR EIF-2B SUBUNIT EPSILON"/>
    <property type="match status" value="1"/>
</dbReference>
<name>A0A8C4N6T8_EPTBU</name>
<dbReference type="SMART" id="SM00515">
    <property type="entry name" value="eIF5C"/>
    <property type="match status" value="1"/>
</dbReference>
<dbReference type="GO" id="GO:0003743">
    <property type="term" value="F:translation initiation factor activity"/>
    <property type="evidence" value="ECO:0007669"/>
    <property type="project" value="TreeGrafter"/>
</dbReference>
<dbReference type="SUPFAM" id="SSF51161">
    <property type="entry name" value="Trimeric LpxA-like enzymes"/>
    <property type="match status" value="1"/>
</dbReference>
<dbReference type="InterPro" id="IPR056764">
    <property type="entry name" value="LbH_EIF2B3/5"/>
</dbReference>
<dbReference type="Pfam" id="PF25084">
    <property type="entry name" value="LbH_EIF2B"/>
    <property type="match status" value="1"/>
</dbReference>
<evidence type="ECO:0000256" key="5">
    <source>
        <dbReference type="ARBA" id="ARBA00022917"/>
    </source>
</evidence>
<dbReference type="CDD" id="cd11558">
    <property type="entry name" value="W2_eIF2B_epsilon"/>
    <property type="match status" value="1"/>
</dbReference>
<accession>A0A8C4N6T8</accession>
<dbReference type="Pfam" id="PF02020">
    <property type="entry name" value="W2"/>
    <property type="match status" value="1"/>
</dbReference>
<protein>
    <recommendedName>
        <fullName evidence="6">Translation initiation factor eIF2B subunit epsilon</fullName>
    </recommendedName>
    <alternativeName>
        <fullName evidence="7">eIF2B GDP-GTP exchange factor subunit epsilon</fullName>
    </alternativeName>
</protein>
<dbReference type="InterPro" id="IPR016024">
    <property type="entry name" value="ARM-type_fold"/>
</dbReference>
<evidence type="ECO:0000256" key="4">
    <source>
        <dbReference type="ARBA" id="ARBA00022540"/>
    </source>
</evidence>
<keyword evidence="5" id="KW-0648">Protein biosynthesis</keyword>
<dbReference type="InterPro" id="IPR044123">
    <property type="entry name" value="W2_eIF2B_epsilon"/>
</dbReference>
<keyword evidence="3" id="KW-0963">Cytoplasm</keyword>
<dbReference type="FunFam" id="1.25.40.180:FF:000022">
    <property type="entry name" value="Translation initiation factor eIF-2B epsilon subunit"/>
    <property type="match status" value="1"/>
</dbReference>
<evidence type="ECO:0000256" key="6">
    <source>
        <dbReference type="ARBA" id="ARBA00044144"/>
    </source>
</evidence>
<feature type="compositionally biased region" description="Acidic residues" evidence="9">
    <location>
        <begin position="377"/>
        <end position="389"/>
    </location>
</feature>
<dbReference type="InterPro" id="IPR029044">
    <property type="entry name" value="Nucleotide-diphossugar_trans"/>
</dbReference>
<evidence type="ECO:0000259" key="10">
    <source>
        <dbReference type="PROSITE" id="PS51363"/>
    </source>
</evidence>
<evidence type="ECO:0000256" key="1">
    <source>
        <dbReference type="ARBA" id="ARBA00004514"/>
    </source>
</evidence>
<evidence type="ECO:0000313" key="12">
    <source>
        <dbReference type="Proteomes" id="UP000694388"/>
    </source>
</evidence>
<feature type="region of interest" description="Disordered" evidence="9">
    <location>
        <begin position="374"/>
        <end position="400"/>
    </location>
</feature>
<dbReference type="InterPro" id="IPR003307">
    <property type="entry name" value="W2_domain"/>
</dbReference>
<proteinExistence type="inferred from homology"/>
<comment type="similarity">
    <text evidence="2">Belongs to the eIF-2B gamma/epsilon subunits family.</text>
</comment>
<dbReference type="GO" id="GO:0005851">
    <property type="term" value="C:eukaryotic translation initiation factor 2B complex"/>
    <property type="evidence" value="ECO:0007669"/>
    <property type="project" value="TreeGrafter"/>
</dbReference>
<dbReference type="Ensembl" id="ENSEBUT00000003470.1">
    <property type="protein sequence ID" value="ENSEBUP00000003106.1"/>
    <property type="gene ID" value="ENSEBUG00000002292.1"/>
</dbReference>
<feature type="domain" description="W2" evidence="10">
    <location>
        <begin position="396"/>
        <end position="568"/>
    </location>
</feature>
<dbReference type="InterPro" id="IPR051956">
    <property type="entry name" value="eIF2B_epsilon"/>
</dbReference>
<reference evidence="11" key="1">
    <citation type="submission" date="2025-05" db="UniProtKB">
        <authorList>
            <consortium name="Ensembl"/>
        </authorList>
    </citation>
    <scope>IDENTIFICATION</scope>
</reference>
<dbReference type="Gene3D" id="2.160.10.10">
    <property type="entry name" value="Hexapeptide repeat proteins"/>
    <property type="match status" value="1"/>
</dbReference>